<keyword evidence="7" id="KW-0443">Lipid metabolism</keyword>
<dbReference type="InterPro" id="IPR024512">
    <property type="entry name" value="Ser_palmitoyltrfase_ssu-like"/>
</dbReference>
<dbReference type="PANTHER" id="PTHR47084:SF1">
    <property type="entry name" value="SERINE PALMITOYLTRANSFERASE SMALL SUBUNIT A"/>
    <property type="match status" value="1"/>
</dbReference>
<comment type="similarity">
    <text evidence="9">Belongs to the SPTSS family. SPTSSA subfamily.</text>
</comment>
<evidence type="ECO:0000313" key="12">
    <source>
        <dbReference type="WBParaSite" id="EEL_0000645401-mRNA-1"/>
    </source>
</evidence>
<dbReference type="GO" id="GO:0017059">
    <property type="term" value="C:serine palmitoyltransferase complex"/>
    <property type="evidence" value="ECO:0007669"/>
    <property type="project" value="TreeGrafter"/>
</dbReference>
<dbReference type="GO" id="GO:0005789">
    <property type="term" value="C:endoplasmic reticulum membrane"/>
    <property type="evidence" value="ECO:0007669"/>
    <property type="project" value="UniProtKB-SubCell"/>
</dbReference>
<evidence type="ECO:0000256" key="9">
    <source>
        <dbReference type="ARBA" id="ARBA00038370"/>
    </source>
</evidence>
<evidence type="ECO:0000256" key="8">
    <source>
        <dbReference type="ARBA" id="ARBA00023136"/>
    </source>
</evidence>
<dbReference type="AlphaFoldDB" id="A0A0R3RWC3"/>
<evidence type="ECO:0000256" key="4">
    <source>
        <dbReference type="ARBA" id="ARBA00022824"/>
    </source>
</evidence>
<keyword evidence="8 10" id="KW-0472">Membrane</keyword>
<comment type="subcellular location">
    <subcellularLocation>
        <location evidence="1">Endoplasmic reticulum membrane</location>
        <topology evidence="1">Multi-pass membrane protein</topology>
    </subcellularLocation>
</comment>
<evidence type="ECO:0000256" key="7">
    <source>
        <dbReference type="ARBA" id="ARBA00023098"/>
    </source>
</evidence>
<keyword evidence="3 10" id="KW-0812">Transmembrane</keyword>
<evidence type="ECO:0000256" key="10">
    <source>
        <dbReference type="SAM" id="Phobius"/>
    </source>
</evidence>
<evidence type="ECO:0000313" key="11">
    <source>
        <dbReference type="Proteomes" id="UP000050640"/>
    </source>
</evidence>
<dbReference type="STRING" id="1147741.A0A0R3RWC3"/>
<evidence type="ECO:0000256" key="6">
    <source>
        <dbReference type="ARBA" id="ARBA00022989"/>
    </source>
</evidence>
<dbReference type="WBParaSite" id="EEL_0000645401-mRNA-1">
    <property type="protein sequence ID" value="EEL_0000645401-mRNA-1"/>
    <property type="gene ID" value="EEL_0000645401"/>
</dbReference>
<keyword evidence="6 10" id="KW-1133">Transmembrane helix</keyword>
<organism evidence="11 12">
    <name type="scientific">Elaeophora elaphi</name>
    <dbReference type="NCBI Taxonomy" id="1147741"/>
    <lineage>
        <taxon>Eukaryota</taxon>
        <taxon>Metazoa</taxon>
        <taxon>Ecdysozoa</taxon>
        <taxon>Nematoda</taxon>
        <taxon>Chromadorea</taxon>
        <taxon>Rhabditida</taxon>
        <taxon>Spirurina</taxon>
        <taxon>Spiruromorpha</taxon>
        <taxon>Filarioidea</taxon>
        <taxon>Onchocercidae</taxon>
        <taxon>Elaeophora</taxon>
    </lineage>
</organism>
<dbReference type="Pfam" id="PF11779">
    <property type="entry name" value="SPT_ssu-like"/>
    <property type="match status" value="1"/>
</dbReference>
<evidence type="ECO:0000256" key="5">
    <source>
        <dbReference type="ARBA" id="ARBA00022919"/>
    </source>
</evidence>
<dbReference type="GO" id="GO:0004758">
    <property type="term" value="F:serine C-palmitoyltransferase activity"/>
    <property type="evidence" value="ECO:0007669"/>
    <property type="project" value="TreeGrafter"/>
</dbReference>
<reference evidence="12" key="1">
    <citation type="submission" date="2017-02" db="UniProtKB">
        <authorList>
            <consortium name="WormBaseParasite"/>
        </authorList>
    </citation>
    <scope>IDENTIFICATION</scope>
</reference>
<proteinExistence type="inferred from homology"/>
<feature type="transmembrane region" description="Helical" evidence="10">
    <location>
        <begin position="42"/>
        <end position="63"/>
    </location>
</feature>
<dbReference type="Proteomes" id="UP000050640">
    <property type="component" value="Unplaced"/>
</dbReference>
<keyword evidence="4" id="KW-0256">Endoplasmic reticulum</keyword>
<keyword evidence="5" id="KW-0746">Sphingolipid metabolism</keyword>
<evidence type="ECO:0000256" key="1">
    <source>
        <dbReference type="ARBA" id="ARBA00004477"/>
    </source>
</evidence>
<evidence type="ECO:0000256" key="3">
    <source>
        <dbReference type="ARBA" id="ARBA00022692"/>
    </source>
</evidence>
<dbReference type="PANTHER" id="PTHR47084">
    <property type="entry name" value="SERINE PALMITOYLTRANSFERASE SMALL SUBUNIT A"/>
    <property type="match status" value="1"/>
</dbReference>
<name>A0A0R3RWC3_9BILA</name>
<evidence type="ECO:0000256" key="2">
    <source>
        <dbReference type="ARBA" id="ARBA00005189"/>
    </source>
</evidence>
<protein>
    <submittedName>
        <fullName evidence="12">Serine palmitoyltransferase small subunit B</fullName>
    </submittedName>
</protein>
<dbReference type="GO" id="GO:0046513">
    <property type="term" value="P:ceramide biosynthetic process"/>
    <property type="evidence" value="ECO:0007669"/>
    <property type="project" value="TreeGrafter"/>
</dbReference>
<dbReference type="InterPro" id="IPR051900">
    <property type="entry name" value="SPT_small_subunit"/>
</dbReference>
<keyword evidence="11" id="KW-1185">Reference proteome</keyword>
<sequence>MYETSQNGHDNIVAKDSSIFSWYYRQYCLVTGLYMLEPWERSLFNCVVLAICAFLIVLPIKLWNLP</sequence>
<comment type="pathway">
    <text evidence="2">Lipid metabolism.</text>
</comment>
<accession>A0A0R3RWC3</accession>